<sequence>MELRDYLAALRRRWLTWAVIFAVSVGTALVAIQTLPRSYQATAQIFVGTTSESTSGFQFVAQRVKSYPDIAESPAVLRPVIDALGLEQSFEEIRRSVSASNPVDTTRVEIAVTSEDPEQAAAVSNSVAERFAETVVDLEKGASEVSPVTLTVTSPATVPTSPVSPVPHLLLALGVVFGLCVGAAVAILRDHTDSTLHTEEQIRRAWGPGGSDLTVLAPASGSARHSRLIGRPAALLARHLQLLAERQPVRVLLLSAGGADAGPRRLATDVANELREAGTSAVVVAAQPDAQPSAPAGQAPLGERLDRVRLSTRTALAPLSDLRLYAGRDAAVVIVVRAGHMHAAELPEIRRMLDALGIEPLSVVLLPARGRRALGVRQTPRGPGDVPLERLTGDRPALEEPVTARA</sequence>
<gene>
    <name evidence="10" type="ORF">SAMN06272739_2943</name>
</gene>
<feature type="transmembrane region" description="Helical" evidence="8">
    <location>
        <begin position="169"/>
        <end position="188"/>
    </location>
</feature>
<dbReference type="Pfam" id="PF02706">
    <property type="entry name" value="Wzz"/>
    <property type="match status" value="1"/>
</dbReference>
<proteinExistence type="inferred from homology"/>
<organism evidence="10 11">
    <name type="scientific">Blastococcus haudaquaticus</name>
    <dbReference type="NCBI Taxonomy" id="1938745"/>
    <lineage>
        <taxon>Bacteria</taxon>
        <taxon>Bacillati</taxon>
        <taxon>Actinomycetota</taxon>
        <taxon>Actinomycetes</taxon>
        <taxon>Geodermatophilales</taxon>
        <taxon>Geodermatophilaceae</taxon>
        <taxon>Blastococcus</taxon>
    </lineage>
</organism>
<evidence type="ECO:0000256" key="1">
    <source>
        <dbReference type="ARBA" id="ARBA00004651"/>
    </source>
</evidence>
<evidence type="ECO:0000256" key="5">
    <source>
        <dbReference type="ARBA" id="ARBA00022989"/>
    </source>
</evidence>
<dbReference type="PANTHER" id="PTHR32309">
    <property type="entry name" value="TYROSINE-PROTEIN KINASE"/>
    <property type="match status" value="1"/>
</dbReference>
<dbReference type="RefSeq" id="WP_097184613.1">
    <property type="nucleotide sequence ID" value="NZ_OCNK01000003.1"/>
</dbReference>
<accession>A0A286GZY8</accession>
<dbReference type="AlphaFoldDB" id="A0A286GZY8"/>
<keyword evidence="4 8" id="KW-0812">Transmembrane</keyword>
<dbReference type="PANTHER" id="PTHR32309:SF13">
    <property type="entry name" value="FERRIC ENTEROBACTIN TRANSPORT PROTEIN FEPE"/>
    <property type="match status" value="1"/>
</dbReference>
<dbReference type="InterPro" id="IPR003856">
    <property type="entry name" value="LPS_length_determ_N"/>
</dbReference>
<keyword evidence="6 8" id="KW-0472">Membrane</keyword>
<dbReference type="Proteomes" id="UP000219482">
    <property type="component" value="Unassembled WGS sequence"/>
</dbReference>
<reference evidence="11" key="1">
    <citation type="submission" date="2017-09" db="EMBL/GenBank/DDBJ databases">
        <authorList>
            <person name="Varghese N."/>
            <person name="Submissions S."/>
        </authorList>
    </citation>
    <scope>NUCLEOTIDE SEQUENCE [LARGE SCALE GENOMIC DNA]</scope>
    <source>
        <strain evidence="11">DSM 44270</strain>
    </source>
</reference>
<feature type="region of interest" description="Disordered" evidence="7">
    <location>
        <begin position="376"/>
        <end position="406"/>
    </location>
</feature>
<feature type="compositionally biased region" description="Basic and acidic residues" evidence="7">
    <location>
        <begin position="387"/>
        <end position="398"/>
    </location>
</feature>
<dbReference type="OrthoDB" id="9812433at2"/>
<dbReference type="EMBL" id="OCNK01000003">
    <property type="protein sequence ID" value="SOE01061.1"/>
    <property type="molecule type" value="Genomic_DNA"/>
</dbReference>
<name>A0A286GZY8_9ACTN</name>
<dbReference type="GO" id="GO:0005886">
    <property type="term" value="C:plasma membrane"/>
    <property type="evidence" value="ECO:0007669"/>
    <property type="project" value="UniProtKB-SubCell"/>
</dbReference>
<evidence type="ECO:0000313" key="10">
    <source>
        <dbReference type="EMBL" id="SOE01061.1"/>
    </source>
</evidence>
<comment type="similarity">
    <text evidence="2">Belongs to the CpsC/CapA family.</text>
</comment>
<evidence type="ECO:0000256" key="7">
    <source>
        <dbReference type="SAM" id="MobiDB-lite"/>
    </source>
</evidence>
<comment type="subcellular location">
    <subcellularLocation>
        <location evidence="1">Cell membrane</location>
        <topology evidence="1">Multi-pass membrane protein</topology>
    </subcellularLocation>
</comment>
<keyword evidence="5 8" id="KW-1133">Transmembrane helix</keyword>
<protein>
    <submittedName>
        <fullName evidence="10">Capsular polysaccharide biosynthesis protein</fullName>
    </submittedName>
</protein>
<feature type="transmembrane region" description="Helical" evidence="8">
    <location>
        <begin position="14"/>
        <end position="32"/>
    </location>
</feature>
<keyword evidence="11" id="KW-1185">Reference proteome</keyword>
<dbReference type="InterPro" id="IPR050445">
    <property type="entry name" value="Bact_polysacc_biosynth/exp"/>
</dbReference>
<evidence type="ECO:0000313" key="11">
    <source>
        <dbReference type="Proteomes" id="UP000219482"/>
    </source>
</evidence>
<evidence type="ECO:0000259" key="9">
    <source>
        <dbReference type="Pfam" id="PF02706"/>
    </source>
</evidence>
<evidence type="ECO:0000256" key="2">
    <source>
        <dbReference type="ARBA" id="ARBA00006683"/>
    </source>
</evidence>
<keyword evidence="3" id="KW-1003">Cell membrane</keyword>
<evidence type="ECO:0000256" key="8">
    <source>
        <dbReference type="SAM" id="Phobius"/>
    </source>
</evidence>
<evidence type="ECO:0000256" key="6">
    <source>
        <dbReference type="ARBA" id="ARBA00023136"/>
    </source>
</evidence>
<evidence type="ECO:0000256" key="3">
    <source>
        <dbReference type="ARBA" id="ARBA00022475"/>
    </source>
</evidence>
<feature type="domain" description="Polysaccharide chain length determinant N-terminal" evidence="9">
    <location>
        <begin position="2"/>
        <end position="83"/>
    </location>
</feature>
<evidence type="ECO:0000256" key="4">
    <source>
        <dbReference type="ARBA" id="ARBA00022692"/>
    </source>
</evidence>
<dbReference type="GO" id="GO:0004713">
    <property type="term" value="F:protein tyrosine kinase activity"/>
    <property type="evidence" value="ECO:0007669"/>
    <property type="project" value="TreeGrafter"/>
</dbReference>